<feature type="compositionally biased region" description="Low complexity" evidence="1">
    <location>
        <begin position="124"/>
        <end position="136"/>
    </location>
</feature>
<evidence type="ECO:0000256" key="1">
    <source>
        <dbReference type="SAM" id="MobiDB-lite"/>
    </source>
</evidence>
<keyword evidence="2" id="KW-0472">Membrane</keyword>
<feature type="transmembrane region" description="Helical" evidence="2">
    <location>
        <begin position="213"/>
        <end position="236"/>
    </location>
</feature>
<dbReference type="Proteomes" id="UP000238081">
    <property type="component" value="Unassembled WGS sequence"/>
</dbReference>
<dbReference type="AlphaFoldDB" id="A0A2S7FEC5"/>
<dbReference type="EMBL" id="LRDH01000035">
    <property type="protein sequence ID" value="PPV17271.1"/>
    <property type="molecule type" value="Genomic_DNA"/>
</dbReference>
<evidence type="ECO:0008006" key="5">
    <source>
        <dbReference type="Google" id="ProtNLM"/>
    </source>
</evidence>
<organism evidence="3 4">
    <name type="scientific">Clostridium butyricum</name>
    <dbReference type="NCBI Taxonomy" id="1492"/>
    <lineage>
        <taxon>Bacteria</taxon>
        <taxon>Bacillati</taxon>
        <taxon>Bacillota</taxon>
        <taxon>Clostridia</taxon>
        <taxon>Eubacteriales</taxon>
        <taxon>Clostridiaceae</taxon>
        <taxon>Clostridium</taxon>
    </lineage>
</organism>
<feature type="transmembrane region" description="Helical" evidence="2">
    <location>
        <begin position="148"/>
        <end position="176"/>
    </location>
</feature>
<sequence length="261" mass="29717">MTRNEFFNILMDELKELPELDLQKIVSFYKNKISIEVSKGKNESEIIKDFGDPYLICKKYINSSSYSEIIEEDDKTLSSTNINKNQSNNDNIDELSQIKRTDYINPVNVESNYESNRKNKDQNRNYNFNNDQNANRYHTKSSPKVDKFLKLCIIILGIIVFCPILTSIAGIIIGILGVALSLLAGSIGILIGGTFTNLIGFPHIPQFITDFPYPAIVLFTIGSVCLSVFLICTFYYSCKFFFRLCKKLLDFLKSKGGIFNE</sequence>
<evidence type="ECO:0000313" key="3">
    <source>
        <dbReference type="EMBL" id="PPV17271.1"/>
    </source>
</evidence>
<accession>A0A2S7FEC5</accession>
<name>A0A2S7FEC5_CLOBU</name>
<keyword evidence="2" id="KW-0812">Transmembrane</keyword>
<keyword evidence="2" id="KW-1133">Transmembrane helix</keyword>
<gene>
    <name evidence="3" type="ORF">AWN73_08095</name>
</gene>
<evidence type="ECO:0000256" key="2">
    <source>
        <dbReference type="SAM" id="Phobius"/>
    </source>
</evidence>
<reference evidence="3 4" key="1">
    <citation type="submission" date="2016-01" db="EMBL/GenBank/DDBJ databases">
        <title>Characterization of the Clostridium difficile lineages that are prevalent in Hong Kong and China.</title>
        <authorList>
            <person name="Kwok J.S.-L."/>
            <person name="Lam W.-Y."/>
            <person name="Ip M."/>
            <person name="Chan T.-F."/>
            <person name="Hawkey P.M."/>
            <person name="Tsui S.K.-W."/>
        </authorList>
    </citation>
    <scope>NUCLEOTIDE SEQUENCE [LARGE SCALE GENOMIC DNA]</scope>
    <source>
        <strain evidence="3 4">300064</strain>
    </source>
</reference>
<proteinExistence type="predicted"/>
<feature type="transmembrane region" description="Helical" evidence="2">
    <location>
        <begin position="182"/>
        <end position="201"/>
    </location>
</feature>
<comment type="caution">
    <text evidence="3">The sequence shown here is derived from an EMBL/GenBank/DDBJ whole genome shotgun (WGS) entry which is preliminary data.</text>
</comment>
<dbReference type="RefSeq" id="WP_043663768.1">
    <property type="nucleotide sequence ID" value="NZ_CP191154.1"/>
</dbReference>
<protein>
    <recommendedName>
        <fullName evidence="5">DUF1700 domain-containing protein</fullName>
    </recommendedName>
</protein>
<evidence type="ECO:0000313" key="4">
    <source>
        <dbReference type="Proteomes" id="UP000238081"/>
    </source>
</evidence>
<feature type="region of interest" description="Disordered" evidence="1">
    <location>
        <begin position="112"/>
        <end position="139"/>
    </location>
</feature>